<evidence type="ECO:0000256" key="1">
    <source>
        <dbReference type="SAM" id="Phobius"/>
    </source>
</evidence>
<accession>A0ABS3BS72</accession>
<dbReference type="Proteomes" id="UP000664698">
    <property type="component" value="Unassembled WGS sequence"/>
</dbReference>
<protein>
    <submittedName>
        <fullName evidence="2">Uncharacterized protein</fullName>
    </submittedName>
</protein>
<comment type="caution">
    <text evidence="2">The sequence shown here is derived from an EMBL/GenBank/DDBJ whole genome shotgun (WGS) entry which is preliminary data.</text>
</comment>
<dbReference type="EMBL" id="JAFKCW010000003">
    <property type="protein sequence ID" value="MBN7802134.1"/>
    <property type="molecule type" value="Genomic_DNA"/>
</dbReference>
<reference evidence="2 3" key="1">
    <citation type="submission" date="2021-03" db="EMBL/GenBank/DDBJ databases">
        <title>novel species isolated from a fishpond in China.</title>
        <authorList>
            <person name="Lu H."/>
            <person name="Cai Z."/>
        </authorList>
    </citation>
    <scope>NUCLEOTIDE SEQUENCE [LARGE SCALE GENOMIC DNA]</scope>
    <source>
        <strain evidence="2 3">JCM 31546</strain>
    </source>
</reference>
<name>A0ABS3BS72_9BACT</name>
<evidence type="ECO:0000313" key="2">
    <source>
        <dbReference type="EMBL" id="MBN7802134.1"/>
    </source>
</evidence>
<feature type="transmembrane region" description="Helical" evidence="1">
    <location>
        <begin position="5"/>
        <end position="24"/>
    </location>
</feature>
<keyword evidence="1" id="KW-1133">Transmembrane helix</keyword>
<evidence type="ECO:0000313" key="3">
    <source>
        <dbReference type="Proteomes" id="UP000664698"/>
    </source>
</evidence>
<gene>
    <name evidence="2" type="ORF">J0A67_14770</name>
</gene>
<dbReference type="RefSeq" id="WP_206570134.1">
    <property type="nucleotide sequence ID" value="NZ_JAFKCW010000003.1"/>
</dbReference>
<proteinExistence type="predicted"/>
<sequence length="136" mass="16026">MIIIFIVLFLLISLVLHLIGFVHYNDSGEYISFLNTVLMLCSCGLYFFELITIDEVLDINPLREFSFWATTAILFYFSSSFMVYISHKYLYTHHLDIFYMVNEIPRSMTLLCNLLLCLGICLAVIRDRFQKEFIHV</sequence>
<keyword evidence="1" id="KW-0472">Membrane</keyword>
<keyword evidence="3" id="KW-1185">Reference proteome</keyword>
<feature type="transmembrane region" description="Helical" evidence="1">
    <location>
        <begin position="107"/>
        <end position="125"/>
    </location>
</feature>
<organism evidence="2 3">
    <name type="scientific">Algoriphagus aestuariicola</name>
    <dbReference type="NCBI Taxonomy" id="1852016"/>
    <lineage>
        <taxon>Bacteria</taxon>
        <taxon>Pseudomonadati</taxon>
        <taxon>Bacteroidota</taxon>
        <taxon>Cytophagia</taxon>
        <taxon>Cytophagales</taxon>
        <taxon>Cyclobacteriaceae</taxon>
        <taxon>Algoriphagus</taxon>
    </lineage>
</organism>
<keyword evidence="1" id="KW-0812">Transmembrane</keyword>
<feature type="transmembrane region" description="Helical" evidence="1">
    <location>
        <begin position="65"/>
        <end position="87"/>
    </location>
</feature>
<feature type="transmembrane region" description="Helical" evidence="1">
    <location>
        <begin position="30"/>
        <end position="53"/>
    </location>
</feature>